<feature type="domain" description="EAL" evidence="2">
    <location>
        <begin position="467"/>
        <end position="723"/>
    </location>
</feature>
<accession>A0A399E6S5</accession>
<gene>
    <name evidence="3" type="ORF">Mcate_00267</name>
</gene>
<evidence type="ECO:0000259" key="2">
    <source>
        <dbReference type="PROSITE" id="PS50883"/>
    </source>
</evidence>
<dbReference type="Gene3D" id="3.30.450.40">
    <property type="match status" value="1"/>
</dbReference>
<sequence length="726" mass="80535">MPDLNFHIKASPGLEPLDLSQGIMVLQTDLEGRFVYANRAYLQYMGLQALPIGASALEHTDPRDVPTVIEVVHRALENPHQTFWVEFSKPTRKPWNRSRWEFMAVLDAHGKPVGVQCIGFDISDAYRRARFQEASLELLASGLKETLSPEEVLQRALEAALTVVPVAQAGSATLLQPDGCFRFVAAKGYDLEALQKVYLHPREPLSPSQHIQARVFTQIDIARFNQQLDPERRAIIEGPGRASSIQAMLATPVVVKGVARAYLYLDHFERPDAFDELDLRHLEGLAHHVAWLLYGNELRNEVQYSRQHDPQTGLLNLYGLRTTLALLSLAPRALLALHCRSLERVRRLEGEATWLAVIRSLAEAMQAELRSTDHLAFDRGIFWLALEGVDNPTTTQAVLTRLQVRVREQLAARWQQLDFSPRVGVAFAQPGSTPLELPQAAEIALEQAQPGQVRFYDPALVKSTLEDDWLHQALGQALQPLKSGGAPSGFCLHYQPIRSLEDRRVQSLEALLRWQHPERGPISPALFLPIAEEEGWMVELGGWVLAEAVSSAAQWGLPIAVNLSGRQLEPGLPGRIAALLQRHGLSPQNLILEVTEQVALNETSLSVLYQLAQQGHSLYLDDFGSGFSSLERITSLPLSAIKLGQGFVKNLGPNPRADTSEARLMRAVQAIGHGLRLKVIVEGIETEAQYRFLLAEGFSLGQGYLLGRPAAIESSEQLQAMRRGDA</sequence>
<dbReference type="Pfam" id="PF00563">
    <property type="entry name" value="EAL"/>
    <property type="match status" value="1"/>
</dbReference>
<evidence type="ECO:0000313" key="3">
    <source>
        <dbReference type="EMBL" id="RIH79628.1"/>
    </source>
</evidence>
<dbReference type="InterPro" id="IPR043128">
    <property type="entry name" value="Rev_trsase/Diguanyl_cyclase"/>
</dbReference>
<dbReference type="InterPro" id="IPR001633">
    <property type="entry name" value="EAL_dom"/>
</dbReference>
<dbReference type="PROSITE" id="PS50112">
    <property type="entry name" value="PAS"/>
    <property type="match status" value="1"/>
</dbReference>
<dbReference type="PANTHER" id="PTHR33121">
    <property type="entry name" value="CYCLIC DI-GMP PHOSPHODIESTERASE PDEF"/>
    <property type="match status" value="1"/>
</dbReference>
<dbReference type="Gene3D" id="3.30.450.20">
    <property type="entry name" value="PAS domain"/>
    <property type="match status" value="1"/>
</dbReference>
<dbReference type="InterPro" id="IPR000014">
    <property type="entry name" value="PAS"/>
</dbReference>
<dbReference type="Pfam" id="PF08448">
    <property type="entry name" value="PAS_4"/>
    <property type="match status" value="1"/>
</dbReference>
<dbReference type="GO" id="GO:0071111">
    <property type="term" value="F:cyclic-guanylate-specific phosphodiesterase activity"/>
    <property type="evidence" value="ECO:0007669"/>
    <property type="project" value="InterPro"/>
</dbReference>
<dbReference type="Gene3D" id="3.30.70.270">
    <property type="match status" value="1"/>
</dbReference>
<dbReference type="InterPro" id="IPR035965">
    <property type="entry name" value="PAS-like_dom_sf"/>
</dbReference>
<reference evidence="3 4" key="1">
    <citation type="submission" date="2018-08" db="EMBL/GenBank/DDBJ databases">
        <title>Meiothermus cateniformans JCM 15151 genome sequencing project.</title>
        <authorList>
            <person name="Da Costa M.S."/>
            <person name="Albuquerque L."/>
            <person name="Raposo P."/>
            <person name="Froufe H.J.C."/>
            <person name="Barroso C.S."/>
            <person name="Egas C."/>
        </authorList>
    </citation>
    <scope>NUCLEOTIDE SEQUENCE [LARGE SCALE GENOMIC DNA]</scope>
    <source>
        <strain evidence="3 4">JCM 15151</strain>
    </source>
</reference>
<dbReference type="InterPro" id="IPR000160">
    <property type="entry name" value="GGDEF_dom"/>
</dbReference>
<comment type="caution">
    <text evidence="3">The sequence shown here is derived from an EMBL/GenBank/DDBJ whole genome shotgun (WGS) entry which is preliminary data.</text>
</comment>
<feature type="domain" description="PAS" evidence="1">
    <location>
        <begin position="25"/>
        <end position="79"/>
    </location>
</feature>
<dbReference type="InterPro" id="IPR029016">
    <property type="entry name" value="GAF-like_dom_sf"/>
</dbReference>
<dbReference type="SUPFAM" id="SSF55781">
    <property type="entry name" value="GAF domain-like"/>
    <property type="match status" value="1"/>
</dbReference>
<dbReference type="InterPro" id="IPR029787">
    <property type="entry name" value="Nucleotide_cyclase"/>
</dbReference>
<dbReference type="EMBL" id="QWKX01000004">
    <property type="protein sequence ID" value="RIH79628.1"/>
    <property type="molecule type" value="Genomic_DNA"/>
</dbReference>
<dbReference type="CDD" id="cd01948">
    <property type="entry name" value="EAL"/>
    <property type="match status" value="1"/>
</dbReference>
<organism evidence="3 4">
    <name type="scientific">Meiothermus taiwanensis</name>
    <dbReference type="NCBI Taxonomy" id="172827"/>
    <lineage>
        <taxon>Bacteria</taxon>
        <taxon>Thermotogati</taxon>
        <taxon>Deinococcota</taxon>
        <taxon>Deinococci</taxon>
        <taxon>Thermales</taxon>
        <taxon>Thermaceae</taxon>
        <taxon>Meiothermus</taxon>
    </lineage>
</organism>
<dbReference type="Proteomes" id="UP000266089">
    <property type="component" value="Unassembled WGS sequence"/>
</dbReference>
<dbReference type="Gene3D" id="3.20.20.450">
    <property type="entry name" value="EAL domain"/>
    <property type="match status" value="1"/>
</dbReference>
<dbReference type="SMART" id="SM00267">
    <property type="entry name" value="GGDEF"/>
    <property type="match status" value="1"/>
</dbReference>
<name>A0A399E6S5_9DEIN</name>
<dbReference type="AlphaFoldDB" id="A0A399E6S5"/>
<dbReference type="Pfam" id="PF13185">
    <property type="entry name" value="GAF_2"/>
    <property type="match status" value="1"/>
</dbReference>
<dbReference type="InterPro" id="IPR013656">
    <property type="entry name" value="PAS_4"/>
</dbReference>
<dbReference type="InterPro" id="IPR035919">
    <property type="entry name" value="EAL_sf"/>
</dbReference>
<proteinExistence type="predicted"/>
<dbReference type="InterPro" id="IPR050706">
    <property type="entry name" value="Cyclic-di-GMP_PDE-like"/>
</dbReference>
<dbReference type="SMART" id="SM00052">
    <property type="entry name" value="EAL"/>
    <property type="match status" value="1"/>
</dbReference>
<dbReference type="PANTHER" id="PTHR33121:SF70">
    <property type="entry name" value="SIGNALING PROTEIN YKOW"/>
    <property type="match status" value="1"/>
</dbReference>
<evidence type="ECO:0000259" key="1">
    <source>
        <dbReference type="PROSITE" id="PS50112"/>
    </source>
</evidence>
<dbReference type="RefSeq" id="WP_119361406.1">
    <property type="nucleotide sequence ID" value="NZ_JBHSXZ010000035.1"/>
</dbReference>
<dbReference type="OrthoDB" id="2624050at2"/>
<dbReference type="InterPro" id="IPR003018">
    <property type="entry name" value="GAF"/>
</dbReference>
<dbReference type="SUPFAM" id="SSF55073">
    <property type="entry name" value="Nucleotide cyclase"/>
    <property type="match status" value="1"/>
</dbReference>
<dbReference type="SUPFAM" id="SSF55785">
    <property type="entry name" value="PYP-like sensor domain (PAS domain)"/>
    <property type="match status" value="1"/>
</dbReference>
<evidence type="ECO:0000313" key="4">
    <source>
        <dbReference type="Proteomes" id="UP000266089"/>
    </source>
</evidence>
<dbReference type="SUPFAM" id="SSF141868">
    <property type="entry name" value="EAL domain-like"/>
    <property type="match status" value="1"/>
</dbReference>
<protein>
    <submittedName>
        <fullName evidence="3">Putative signaling protein</fullName>
    </submittedName>
</protein>
<dbReference type="CDD" id="cd00130">
    <property type="entry name" value="PAS"/>
    <property type="match status" value="1"/>
</dbReference>
<dbReference type="PROSITE" id="PS50883">
    <property type="entry name" value="EAL"/>
    <property type="match status" value="1"/>
</dbReference>